<feature type="transmembrane region" description="Helical" evidence="9">
    <location>
        <begin position="243"/>
        <end position="263"/>
    </location>
</feature>
<dbReference type="CDD" id="cd13962">
    <property type="entry name" value="PT_UbiA_UBIAD1"/>
    <property type="match status" value="1"/>
</dbReference>
<dbReference type="InterPro" id="IPR026046">
    <property type="entry name" value="UBIAD1"/>
</dbReference>
<evidence type="ECO:0000256" key="2">
    <source>
        <dbReference type="ARBA" id="ARBA00004863"/>
    </source>
</evidence>
<dbReference type="GO" id="GO:0016020">
    <property type="term" value="C:membrane"/>
    <property type="evidence" value="ECO:0007669"/>
    <property type="project" value="UniProtKB-SubCell"/>
</dbReference>
<dbReference type="Pfam" id="PF01040">
    <property type="entry name" value="UbiA"/>
    <property type="match status" value="1"/>
</dbReference>
<proteinExistence type="predicted"/>
<feature type="transmembrane region" description="Helical" evidence="9">
    <location>
        <begin position="118"/>
        <end position="136"/>
    </location>
</feature>
<evidence type="ECO:0000313" key="11">
    <source>
        <dbReference type="Proteomes" id="UP001366166"/>
    </source>
</evidence>
<gene>
    <name evidence="10" type="ORF">FAK_07820</name>
</gene>
<dbReference type="InterPro" id="IPR044878">
    <property type="entry name" value="UbiA_sf"/>
</dbReference>
<organism evidence="10 11">
    <name type="scientific">Desulfoferula mesophila</name>
    <dbReference type="NCBI Taxonomy" id="3058419"/>
    <lineage>
        <taxon>Bacteria</taxon>
        <taxon>Pseudomonadati</taxon>
        <taxon>Thermodesulfobacteriota</taxon>
        <taxon>Desulfarculia</taxon>
        <taxon>Desulfarculales</taxon>
        <taxon>Desulfarculaceae</taxon>
        <taxon>Desulfoferula</taxon>
    </lineage>
</organism>
<dbReference type="GO" id="GO:0042371">
    <property type="term" value="P:vitamin K biosynthetic process"/>
    <property type="evidence" value="ECO:0007669"/>
    <property type="project" value="TreeGrafter"/>
</dbReference>
<accession>A0AAU9ET22</accession>
<evidence type="ECO:0000256" key="8">
    <source>
        <dbReference type="ARBA" id="ARBA00023136"/>
    </source>
</evidence>
<dbReference type="InterPro" id="IPR000537">
    <property type="entry name" value="UbiA_prenyltransferase"/>
</dbReference>
<keyword evidence="11" id="KW-1185">Reference proteome</keyword>
<feature type="transmembrane region" description="Helical" evidence="9">
    <location>
        <begin position="37"/>
        <end position="57"/>
    </location>
</feature>
<dbReference type="KEGG" id="dmp:FAK_07820"/>
<keyword evidence="3" id="KW-0474">Menaquinone biosynthesis</keyword>
<dbReference type="EMBL" id="AP028679">
    <property type="protein sequence ID" value="BEQ13716.1"/>
    <property type="molecule type" value="Genomic_DNA"/>
</dbReference>
<feature type="transmembrane region" description="Helical" evidence="9">
    <location>
        <begin position="275"/>
        <end position="300"/>
    </location>
</feature>
<dbReference type="GO" id="GO:0009234">
    <property type="term" value="P:menaquinone biosynthetic process"/>
    <property type="evidence" value="ECO:0007669"/>
    <property type="project" value="UniProtKB-KW"/>
</dbReference>
<evidence type="ECO:0000256" key="5">
    <source>
        <dbReference type="ARBA" id="ARBA00022679"/>
    </source>
</evidence>
<evidence type="ECO:0000256" key="7">
    <source>
        <dbReference type="ARBA" id="ARBA00022989"/>
    </source>
</evidence>
<feature type="transmembrane region" description="Helical" evidence="9">
    <location>
        <begin position="148"/>
        <end position="167"/>
    </location>
</feature>
<dbReference type="PIRSF" id="PIRSF005355">
    <property type="entry name" value="UBIAD1"/>
    <property type="match status" value="1"/>
</dbReference>
<evidence type="ECO:0000256" key="1">
    <source>
        <dbReference type="ARBA" id="ARBA00004141"/>
    </source>
</evidence>
<evidence type="ECO:0000256" key="3">
    <source>
        <dbReference type="ARBA" id="ARBA00022428"/>
    </source>
</evidence>
<evidence type="ECO:0000256" key="9">
    <source>
        <dbReference type="SAM" id="Phobius"/>
    </source>
</evidence>
<sequence length="301" mass="31729">MPPPLLVQAMRLPFLTGSLTPVLVVAAWWWGQGSMPWGLFLLTLAGVGCLQSGANLINDFYDATGSDPLNRHATIFSGGSRVIQDGRMSRRAVGALAVGFFVAAGACGGMVAALDRPWALAVGAVGLAGGWLYSAGPLALMSLGLGEACIFILFGPLLTWGVGYVLGGEFWAVAWWLGLPQAWLITAVLWINQFPDRAADAAADKNNLVVRLGLGPSRLVYAVLMLAPFPSLAWLVHGWGLTPWLYLALAAALPSLKAVAIAWRSYDDPLALVPAQALTIVTHLSTGAFMVLGLLLGAWLA</sequence>
<comment type="subcellular location">
    <subcellularLocation>
        <location evidence="1">Membrane</location>
        <topology evidence="1">Multi-pass membrane protein</topology>
    </subcellularLocation>
</comment>
<keyword evidence="7 9" id="KW-1133">Transmembrane helix</keyword>
<keyword evidence="5" id="KW-0808">Transferase</keyword>
<comment type="pathway">
    <text evidence="2">Quinol/quinone metabolism; menaquinone biosynthesis.</text>
</comment>
<dbReference type="Gene3D" id="1.10.357.140">
    <property type="entry name" value="UbiA prenyltransferase"/>
    <property type="match status" value="1"/>
</dbReference>
<evidence type="ECO:0000256" key="6">
    <source>
        <dbReference type="ARBA" id="ARBA00022692"/>
    </source>
</evidence>
<evidence type="ECO:0000313" key="10">
    <source>
        <dbReference type="EMBL" id="BEQ13716.1"/>
    </source>
</evidence>
<dbReference type="Proteomes" id="UP001366166">
    <property type="component" value="Chromosome"/>
</dbReference>
<keyword evidence="6 9" id="KW-0812">Transmembrane</keyword>
<feature type="transmembrane region" description="Helical" evidence="9">
    <location>
        <begin position="173"/>
        <end position="191"/>
    </location>
</feature>
<keyword evidence="4" id="KW-1003">Cell membrane</keyword>
<dbReference type="PANTHER" id="PTHR13929">
    <property type="entry name" value="1,4-DIHYDROXY-2-NAPHTHOATE OCTAPRENYLTRANSFERASE"/>
    <property type="match status" value="1"/>
</dbReference>
<feature type="transmembrane region" description="Helical" evidence="9">
    <location>
        <begin position="12"/>
        <end position="31"/>
    </location>
</feature>
<protein>
    <submittedName>
        <fullName evidence="10">1,4-dihydroxy-2-naphthoate polyprenyltransferase</fullName>
    </submittedName>
</protein>
<dbReference type="AlphaFoldDB" id="A0AAU9ET22"/>
<feature type="transmembrane region" description="Helical" evidence="9">
    <location>
        <begin position="92"/>
        <end position="112"/>
    </location>
</feature>
<dbReference type="GO" id="GO:0004659">
    <property type="term" value="F:prenyltransferase activity"/>
    <property type="evidence" value="ECO:0007669"/>
    <property type="project" value="InterPro"/>
</dbReference>
<dbReference type="PANTHER" id="PTHR13929:SF0">
    <property type="entry name" value="UBIA PRENYLTRANSFERASE DOMAIN-CONTAINING PROTEIN 1"/>
    <property type="match status" value="1"/>
</dbReference>
<reference evidence="11" key="1">
    <citation type="journal article" date="2023" name="Arch. Microbiol.">
        <title>Desulfoferula mesophilus gen. nov. sp. nov., a mesophilic sulfate-reducing bacterium isolated from a brackish lake sediment.</title>
        <authorList>
            <person name="Watanabe T."/>
            <person name="Yabe T."/>
            <person name="Tsuji J.M."/>
            <person name="Fukui M."/>
        </authorList>
    </citation>
    <scope>NUCLEOTIDE SEQUENCE [LARGE SCALE GENOMIC DNA]</scope>
    <source>
        <strain evidence="11">12FAK</strain>
    </source>
</reference>
<keyword evidence="8 9" id="KW-0472">Membrane</keyword>
<dbReference type="RefSeq" id="WP_338605465.1">
    <property type="nucleotide sequence ID" value="NZ_AP028679.1"/>
</dbReference>
<name>A0AAU9ET22_9BACT</name>
<evidence type="ECO:0000256" key="4">
    <source>
        <dbReference type="ARBA" id="ARBA00022475"/>
    </source>
</evidence>